<feature type="non-terminal residue" evidence="2">
    <location>
        <position position="1"/>
    </location>
</feature>
<dbReference type="HOGENOM" id="CLU_1801356_0_0_1"/>
<dbReference type="AlphaFoldDB" id="E9J786"/>
<proteinExistence type="predicted"/>
<name>E9J786_SOLIN</name>
<sequence length="144" mass="16168">ADFEKFLPSFRNAIGIGDFNIDINRPTHDTESLSDFCTTNLFFVPFGNTHHTTTSHTRIDHCLVSSFSLVSSSASCSLPVQPRSHRGFTKPSHPSPSSPLCYYPRPFQDRLTDSPQSPVISRLDTHSEETPRSLNKRQHPRSLA</sequence>
<evidence type="ECO:0000256" key="1">
    <source>
        <dbReference type="SAM" id="MobiDB-lite"/>
    </source>
</evidence>
<organism>
    <name type="scientific">Solenopsis invicta</name>
    <name type="common">Red imported fire ant</name>
    <name type="synonym">Solenopsis wagneri</name>
    <dbReference type="NCBI Taxonomy" id="13686"/>
    <lineage>
        <taxon>Eukaryota</taxon>
        <taxon>Metazoa</taxon>
        <taxon>Ecdysozoa</taxon>
        <taxon>Arthropoda</taxon>
        <taxon>Hexapoda</taxon>
        <taxon>Insecta</taxon>
        <taxon>Pterygota</taxon>
        <taxon>Neoptera</taxon>
        <taxon>Endopterygota</taxon>
        <taxon>Hymenoptera</taxon>
        <taxon>Apocrita</taxon>
        <taxon>Aculeata</taxon>
        <taxon>Formicoidea</taxon>
        <taxon>Formicidae</taxon>
        <taxon>Myrmicinae</taxon>
        <taxon>Solenopsis</taxon>
    </lineage>
</organism>
<feature type="compositionally biased region" description="Basic residues" evidence="1">
    <location>
        <begin position="134"/>
        <end position="144"/>
    </location>
</feature>
<reference evidence="2" key="1">
    <citation type="journal article" date="2011" name="Proc. Natl. Acad. Sci. U.S.A.">
        <title>The genome of the fire ant Solenopsis invicta.</title>
        <authorList>
            <person name="Wurm Y."/>
            <person name="Wang J."/>
            <person name="Riba-Grognuz O."/>
            <person name="Corona M."/>
            <person name="Nygaard S."/>
            <person name="Hunt B.G."/>
            <person name="Ingram K.K."/>
            <person name="Falquet L."/>
            <person name="Nipitwattanaphon M."/>
            <person name="Gotzek D."/>
            <person name="Dijkstra M.B."/>
            <person name="Oettler J."/>
            <person name="Comtesse F."/>
            <person name="Shih C.J."/>
            <person name="Wu W.J."/>
            <person name="Yang C.C."/>
            <person name="Thomas J."/>
            <person name="Beaudoing E."/>
            <person name="Pradervand S."/>
            <person name="Flegel V."/>
            <person name="Cook E.D."/>
            <person name="Fabbretti R."/>
            <person name="Stockinger H."/>
            <person name="Long L."/>
            <person name="Farmerie W.G."/>
            <person name="Oakey J."/>
            <person name="Boomsma J.J."/>
            <person name="Pamilo P."/>
            <person name="Yi S.V."/>
            <person name="Heinze J."/>
            <person name="Goodisman M.A."/>
            <person name="Farinelli L."/>
            <person name="Harshman K."/>
            <person name="Hulo N."/>
            <person name="Cerutti L."/>
            <person name="Xenarios I."/>
            <person name="Shoemaker D."/>
            <person name="Keller L."/>
        </authorList>
    </citation>
    <scope>NUCLEOTIDE SEQUENCE [LARGE SCALE GENOMIC DNA]</scope>
</reference>
<evidence type="ECO:0000313" key="2">
    <source>
        <dbReference type="EMBL" id="EFZ11318.1"/>
    </source>
</evidence>
<gene>
    <name evidence="2" type="ORF">SINV_13694</name>
</gene>
<evidence type="ECO:0008006" key="3">
    <source>
        <dbReference type="Google" id="ProtNLM"/>
    </source>
</evidence>
<dbReference type="InterPro" id="IPR036691">
    <property type="entry name" value="Endo/exonu/phosph_ase_sf"/>
</dbReference>
<feature type="non-terminal residue" evidence="2">
    <location>
        <position position="144"/>
    </location>
</feature>
<protein>
    <recommendedName>
        <fullName evidence="3">Endonuclease/exonuclease/phosphatase domain-containing protein</fullName>
    </recommendedName>
</protein>
<dbReference type="SUPFAM" id="SSF56219">
    <property type="entry name" value="DNase I-like"/>
    <property type="match status" value="1"/>
</dbReference>
<feature type="region of interest" description="Disordered" evidence="1">
    <location>
        <begin position="77"/>
        <end position="144"/>
    </location>
</feature>
<accession>E9J786</accession>
<dbReference type="EMBL" id="GL768429">
    <property type="protein sequence ID" value="EFZ11318.1"/>
    <property type="molecule type" value="Genomic_DNA"/>
</dbReference>